<evidence type="ECO:0000313" key="4">
    <source>
        <dbReference type="Proteomes" id="UP000008550"/>
    </source>
</evidence>
<evidence type="ECO:0000256" key="2">
    <source>
        <dbReference type="SAM" id="Phobius"/>
    </source>
</evidence>
<feature type="transmembrane region" description="Helical" evidence="2">
    <location>
        <begin position="26"/>
        <end position="44"/>
    </location>
</feature>
<keyword evidence="4" id="KW-1185">Reference proteome</keyword>
<dbReference type="HOGENOM" id="CLU_1576330_0_0_9"/>
<proteinExistence type="predicted"/>
<gene>
    <name evidence="3" type="ORF">HM1_2255</name>
</gene>
<dbReference type="EMBL" id="CP000930">
    <property type="protein sequence ID" value="ABZ84811.1"/>
    <property type="molecule type" value="Genomic_DNA"/>
</dbReference>
<dbReference type="STRING" id="498761.HM1_2255"/>
<dbReference type="eggNOG" id="COG1559">
    <property type="taxonomic scope" value="Bacteria"/>
</dbReference>
<keyword evidence="2" id="KW-1133">Transmembrane helix</keyword>
<organism evidence="3 4">
    <name type="scientific">Heliobacterium modesticaldum (strain ATCC 51547 / Ice1)</name>
    <dbReference type="NCBI Taxonomy" id="498761"/>
    <lineage>
        <taxon>Bacteria</taxon>
        <taxon>Bacillati</taxon>
        <taxon>Bacillota</taxon>
        <taxon>Clostridia</taxon>
        <taxon>Eubacteriales</taxon>
        <taxon>Heliobacteriaceae</taxon>
        <taxon>Heliomicrobium</taxon>
    </lineage>
</organism>
<evidence type="ECO:0000313" key="3">
    <source>
        <dbReference type="EMBL" id="ABZ84811.1"/>
    </source>
</evidence>
<dbReference type="KEGG" id="hmo:HM1_2255"/>
<feature type="compositionally biased region" description="Polar residues" evidence="1">
    <location>
        <begin position="62"/>
        <end position="76"/>
    </location>
</feature>
<accession>B0THD6</accession>
<dbReference type="AlphaFoldDB" id="B0THD6"/>
<evidence type="ECO:0008006" key="5">
    <source>
        <dbReference type="Google" id="ProtNLM"/>
    </source>
</evidence>
<evidence type="ECO:0000256" key="1">
    <source>
        <dbReference type="SAM" id="MobiDB-lite"/>
    </source>
</evidence>
<keyword evidence="2" id="KW-0472">Membrane</keyword>
<dbReference type="Gene3D" id="3.30.1490.480">
    <property type="entry name" value="Endolytic murein transglycosylase"/>
    <property type="match status" value="1"/>
</dbReference>
<dbReference type="Proteomes" id="UP000008550">
    <property type="component" value="Chromosome"/>
</dbReference>
<reference evidence="3 4" key="1">
    <citation type="journal article" date="2008" name="J. Bacteriol.">
        <title>The genome of Heliobacterium modesticaldum, a phototrophic representative of the Firmicutes containing the simplest photosynthetic apparatus.</title>
        <authorList>
            <person name="Sattley W.M."/>
            <person name="Madigan M.T."/>
            <person name="Swingley W.D."/>
            <person name="Cheung P.C."/>
            <person name="Clocksin K.M."/>
            <person name="Conrad A.L."/>
            <person name="Dejesa L.C."/>
            <person name="Honchak B.M."/>
            <person name="Jung D.O."/>
            <person name="Karbach L.E."/>
            <person name="Kurdoglu A."/>
            <person name="Lahiri S."/>
            <person name="Mastrian S.D."/>
            <person name="Page L.E."/>
            <person name="Taylor H.L."/>
            <person name="Wang Z.T."/>
            <person name="Raymond J."/>
            <person name="Chen M."/>
            <person name="Blankenship R.E."/>
            <person name="Touchman J.W."/>
        </authorList>
    </citation>
    <scope>NUCLEOTIDE SEQUENCE [LARGE SCALE GENOMIC DNA]</scope>
    <source>
        <strain evidence="4">ATCC 51547 / Ice1</strain>
    </source>
</reference>
<protein>
    <recommendedName>
        <fullName evidence="5">YceG-like family protein</fullName>
    </recommendedName>
</protein>
<feature type="region of interest" description="Disordered" evidence="1">
    <location>
        <begin position="52"/>
        <end position="102"/>
    </location>
</feature>
<feature type="compositionally biased region" description="Low complexity" evidence="1">
    <location>
        <begin position="90"/>
        <end position="101"/>
    </location>
</feature>
<keyword evidence="2" id="KW-0812">Transmembrane</keyword>
<sequence>MNRGHTPEDKRTFPGRLPFWSRDGRVLFALGLLLFGFGLVLQTLTGTDKPEQMPLSVIAPQGSDSASQKECSPQAQRQKDAPVVSNDALSPPSTGSPSEPSNVTITVTSGDTSETVARKLKASGVIADAERFNRYLVEKGYATRIQDGAIAMPIGLTEDEIAKRLVGMR</sequence>
<name>B0THD6_HELMI</name>